<evidence type="ECO:0000256" key="2">
    <source>
        <dbReference type="SAM" id="Phobius"/>
    </source>
</evidence>
<evidence type="ECO:0000313" key="3">
    <source>
        <dbReference type="EMBL" id="KAL2643075.1"/>
    </source>
</evidence>
<gene>
    <name evidence="3" type="ORF">R1flu_010662</name>
</gene>
<evidence type="ECO:0000256" key="1">
    <source>
        <dbReference type="SAM" id="MobiDB-lite"/>
    </source>
</evidence>
<reference evidence="3 4" key="1">
    <citation type="submission" date="2024-09" db="EMBL/GenBank/DDBJ databases">
        <title>Chromosome-scale assembly of Riccia fluitans.</title>
        <authorList>
            <person name="Paukszto L."/>
            <person name="Sawicki J."/>
            <person name="Karawczyk K."/>
            <person name="Piernik-Szablinska J."/>
            <person name="Szczecinska M."/>
            <person name="Mazdziarz M."/>
        </authorList>
    </citation>
    <scope>NUCLEOTIDE SEQUENCE [LARGE SCALE GENOMIC DNA]</scope>
    <source>
        <strain evidence="3">Rf_01</strain>
        <tissue evidence="3">Aerial parts of the thallus</tissue>
    </source>
</reference>
<keyword evidence="2" id="KW-0812">Transmembrane</keyword>
<keyword evidence="2" id="KW-1133">Transmembrane helix</keyword>
<organism evidence="3 4">
    <name type="scientific">Riccia fluitans</name>
    <dbReference type="NCBI Taxonomy" id="41844"/>
    <lineage>
        <taxon>Eukaryota</taxon>
        <taxon>Viridiplantae</taxon>
        <taxon>Streptophyta</taxon>
        <taxon>Embryophyta</taxon>
        <taxon>Marchantiophyta</taxon>
        <taxon>Marchantiopsida</taxon>
        <taxon>Marchantiidae</taxon>
        <taxon>Marchantiales</taxon>
        <taxon>Ricciaceae</taxon>
        <taxon>Riccia</taxon>
    </lineage>
</organism>
<sequence>MALSNFLVTVVGVGAIVLLLRGDVRKSSVTLRRNLRHIREWLETEQGSAASKGEHVKPKEMEAGSSPPENPSSKGEKMQ</sequence>
<feature type="transmembrane region" description="Helical" evidence="2">
    <location>
        <begin position="6"/>
        <end position="24"/>
    </location>
</feature>
<feature type="region of interest" description="Disordered" evidence="1">
    <location>
        <begin position="44"/>
        <end position="79"/>
    </location>
</feature>
<protein>
    <submittedName>
        <fullName evidence="3">Uncharacterized protein</fullName>
    </submittedName>
</protein>
<evidence type="ECO:0000313" key="4">
    <source>
        <dbReference type="Proteomes" id="UP001605036"/>
    </source>
</evidence>
<comment type="caution">
    <text evidence="3">The sequence shown here is derived from an EMBL/GenBank/DDBJ whole genome shotgun (WGS) entry which is preliminary data.</text>
</comment>
<proteinExistence type="predicted"/>
<dbReference type="EMBL" id="JBHFFA010000002">
    <property type="protein sequence ID" value="KAL2643075.1"/>
    <property type="molecule type" value="Genomic_DNA"/>
</dbReference>
<dbReference type="Proteomes" id="UP001605036">
    <property type="component" value="Unassembled WGS sequence"/>
</dbReference>
<dbReference type="PANTHER" id="PTHR35135:SF3">
    <property type="entry name" value="OS05G0517800 PROTEIN"/>
    <property type="match status" value="1"/>
</dbReference>
<dbReference type="PANTHER" id="PTHR35135">
    <property type="entry name" value="OS05G0517800 PROTEIN"/>
    <property type="match status" value="1"/>
</dbReference>
<feature type="compositionally biased region" description="Basic and acidic residues" evidence="1">
    <location>
        <begin position="52"/>
        <end position="62"/>
    </location>
</feature>
<keyword evidence="2" id="KW-0472">Membrane</keyword>
<dbReference type="AlphaFoldDB" id="A0ABD1Z5T0"/>
<accession>A0ABD1Z5T0</accession>
<name>A0ABD1Z5T0_9MARC</name>
<keyword evidence="4" id="KW-1185">Reference proteome</keyword>